<name>A0AAE1DJ57_9GAST</name>
<sequence length="87" mass="9676">MRISDTCPAITRSLAHGVDRSSESSAQAYNGEVRIRVFCRIQSSTGQLPLKSRPDTERDGHTTYSPTLGSQGLQKYLVMEVIYMIVL</sequence>
<evidence type="ECO:0000313" key="3">
    <source>
        <dbReference type="Proteomes" id="UP001283361"/>
    </source>
</evidence>
<dbReference type="Proteomes" id="UP001283361">
    <property type="component" value="Unassembled WGS sequence"/>
</dbReference>
<evidence type="ECO:0000313" key="2">
    <source>
        <dbReference type="EMBL" id="KAK3771328.1"/>
    </source>
</evidence>
<protein>
    <submittedName>
        <fullName evidence="2">Uncharacterized protein</fullName>
    </submittedName>
</protein>
<dbReference type="EMBL" id="JAWDGP010003757">
    <property type="protein sequence ID" value="KAK3771328.1"/>
    <property type="molecule type" value="Genomic_DNA"/>
</dbReference>
<accession>A0AAE1DJ57</accession>
<dbReference type="AlphaFoldDB" id="A0AAE1DJ57"/>
<proteinExistence type="predicted"/>
<feature type="region of interest" description="Disordered" evidence="1">
    <location>
        <begin position="47"/>
        <end position="67"/>
    </location>
</feature>
<comment type="caution">
    <text evidence="2">The sequence shown here is derived from an EMBL/GenBank/DDBJ whole genome shotgun (WGS) entry which is preliminary data.</text>
</comment>
<feature type="compositionally biased region" description="Basic and acidic residues" evidence="1">
    <location>
        <begin position="52"/>
        <end position="61"/>
    </location>
</feature>
<evidence type="ECO:0000256" key="1">
    <source>
        <dbReference type="SAM" id="MobiDB-lite"/>
    </source>
</evidence>
<organism evidence="2 3">
    <name type="scientific">Elysia crispata</name>
    <name type="common">lettuce slug</name>
    <dbReference type="NCBI Taxonomy" id="231223"/>
    <lineage>
        <taxon>Eukaryota</taxon>
        <taxon>Metazoa</taxon>
        <taxon>Spiralia</taxon>
        <taxon>Lophotrochozoa</taxon>
        <taxon>Mollusca</taxon>
        <taxon>Gastropoda</taxon>
        <taxon>Heterobranchia</taxon>
        <taxon>Euthyneura</taxon>
        <taxon>Panpulmonata</taxon>
        <taxon>Sacoglossa</taxon>
        <taxon>Placobranchoidea</taxon>
        <taxon>Plakobranchidae</taxon>
        <taxon>Elysia</taxon>
    </lineage>
</organism>
<reference evidence="2" key="1">
    <citation type="journal article" date="2023" name="G3 (Bethesda)">
        <title>A reference genome for the long-term kleptoplast-retaining sea slug Elysia crispata morphotype clarki.</title>
        <authorList>
            <person name="Eastman K.E."/>
            <person name="Pendleton A.L."/>
            <person name="Shaikh M.A."/>
            <person name="Suttiyut T."/>
            <person name="Ogas R."/>
            <person name="Tomko P."/>
            <person name="Gavelis G."/>
            <person name="Widhalm J.R."/>
            <person name="Wisecaver J.H."/>
        </authorList>
    </citation>
    <scope>NUCLEOTIDE SEQUENCE</scope>
    <source>
        <strain evidence="2">ECLA1</strain>
    </source>
</reference>
<keyword evidence="3" id="KW-1185">Reference proteome</keyword>
<gene>
    <name evidence="2" type="ORF">RRG08_024286</name>
</gene>